<sequence length="594" mass="67559">MSASGIFIVVTVLSVLTHSIHMRCHYKWVQFPGKRMLESGHQKMQDVNFTEECQQLCLADLRCVTVDITKIITNQLRCYFYDNYTDSVQNQSFTHYEYITYCGENSSQVNSQEKTHRLSYLGGYTLDLPRTKTVEVLQIGGLDCLDECHDNSSCRGVAFDSKLCYMTSAPSTDFTTKILARGWSLFRKRDLPLKRGLVAHNLLQQEPGIGTDHGSKYLKRIATKQDYKEAVFHYFGQYGDEPLYHEQLSNLTNSTLDECVYACTEQDGCLAVAFRDTVCILAAQANVLHEHGMSEESNSSTVENPWKQFVKSISMNQDACFSWIQEIVGSKLPDEQSKFYQVIPNQHDVEVCKQLCLSDKKCVNMDHTKSNTCRFSSNYNDIIKGSVAPPICRPDYMADPGAVLLVSYRYKAVPDTGSGEACKSLCLSEKRCVVASYTENGVCQLGSTAKSSGNLDTIRGNQWEKMRDCRIPKSREASTRQKNCRRKSDFPKPDRLPDEMRYDAIVPVDVVSRSCLYNDVINRIPKYCTRRRRRLGALLETDLRLNHIWRPNNAPKRLLQLVKGIDSRGSVRCAYYQNTGKTGSSQYLIFADFF</sequence>
<feature type="domain" description="Apple" evidence="2">
    <location>
        <begin position="24"/>
        <end position="102"/>
    </location>
</feature>
<reference evidence="3" key="1">
    <citation type="journal article" date="2023" name="Mol. Biol. Evol.">
        <title>Third-Generation Sequencing Reveals the Adaptive Role of the Epigenome in Three Deep-Sea Polychaetes.</title>
        <authorList>
            <person name="Perez M."/>
            <person name="Aroh O."/>
            <person name="Sun Y."/>
            <person name="Lan Y."/>
            <person name="Juniper S.K."/>
            <person name="Young C.R."/>
            <person name="Angers B."/>
            <person name="Qian P.Y."/>
        </authorList>
    </citation>
    <scope>NUCLEOTIDE SEQUENCE</scope>
    <source>
        <strain evidence="3">P08H-3</strain>
    </source>
</reference>
<feature type="chain" id="PRO_5042023349" description="Apple domain-containing protein" evidence="1">
    <location>
        <begin position="20"/>
        <end position="594"/>
    </location>
</feature>
<evidence type="ECO:0000259" key="2">
    <source>
        <dbReference type="PROSITE" id="PS50948"/>
    </source>
</evidence>
<keyword evidence="4" id="KW-1185">Reference proteome</keyword>
<dbReference type="Proteomes" id="UP001208570">
    <property type="component" value="Unassembled WGS sequence"/>
</dbReference>
<proteinExistence type="predicted"/>
<evidence type="ECO:0000256" key="1">
    <source>
        <dbReference type="SAM" id="SignalP"/>
    </source>
</evidence>
<comment type="caution">
    <text evidence="3">The sequence shown here is derived from an EMBL/GenBank/DDBJ whole genome shotgun (WGS) entry which is preliminary data.</text>
</comment>
<feature type="signal peptide" evidence="1">
    <location>
        <begin position="1"/>
        <end position="19"/>
    </location>
</feature>
<feature type="domain" description="Apple" evidence="2">
    <location>
        <begin position="392"/>
        <end position="469"/>
    </location>
</feature>
<dbReference type="InterPro" id="IPR003609">
    <property type="entry name" value="Pan_app"/>
</dbReference>
<evidence type="ECO:0000313" key="3">
    <source>
        <dbReference type="EMBL" id="KAK2148265.1"/>
    </source>
</evidence>
<accession>A0AAD9J9P5</accession>
<evidence type="ECO:0000313" key="4">
    <source>
        <dbReference type="Proteomes" id="UP001208570"/>
    </source>
</evidence>
<dbReference type="AlphaFoldDB" id="A0AAD9J9P5"/>
<dbReference type="Pfam" id="PF14295">
    <property type="entry name" value="PAN_4"/>
    <property type="match status" value="5"/>
</dbReference>
<keyword evidence="1" id="KW-0732">Signal</keyword>
<organism evidence="3 4">
    <name type="scientific">Paralvinella palmiformis</name>
    <dbReference type="NCBI Taxonomy" id="53620"/>
    <lineage>
        <taxon>Eukaryota</taxon>
        <taxon>Metazoa</taxon>
        <taxon>Spiralia</taxon>
        <taxon>Lophotrochozoa</taxon>
        <taxon>Annelida</taxon>
        <taxon>Polychaeta</taxon>
        <taxon>Sedentaria</taxon>
        <taxon>Canalipalpata</taxon>
        <taxon>Terebellida</taxon>
        <taxon>Terebelliformia</taxon>
        <taxon>Alvinellidae</taxon>
        <taxon>Paralvinella</taxon>
    </lineage>
</organism>
<name>A0AAD9J9P5_9ANNE</name>
<dbReference type="EMBL" id="JAODUP010000506">
    <property type="protein sequence ID" value="KAK2148265.1"/>
    <property type="molecule type" value="Genomic_DNA"/>
</dbReference>
<dbReference type="PROSITE" id="PS50948">
    <property type="entry name" value="PAN"/>
    <property type="match status" value="2"/>
</dbReference>
<protein>
    <recommendedName>
        <fullName evidence="2">Apple domain-containing protein</fullName>
    </recommendedName>
</protein>
<gene>
    <name evidence="3" type="ORF">LSH36_506g00008</name>
</gene>